<protein>
    <submittedName>
        <fullName evidence="2">Uncharacterized protein</fullName>
    </submittedName>
</protein>
<gene>
    <name evidence="2" type="ORF">SLEP1_g56714</name>
</gene>
<dbReference type="EMBL" id="BPVZ01000331">
    <property type="protein sequence ID" value="GKV49996.1"/>
    <property type="molecule type" value="Genomic_DNA"/>
</dbReference>
<dbReference type="AlphaFoldDB" id="A0AAV5MJA9"/>
<organism evidence="2 3">
    <name type="scientific">Rubroshorea leprosula</name>
    <dbReference type="NCBI Taxonomy" id="152421"/>
    <lineage>
        <taxon>Eukaryota</taxon>
        <taxon>Viridiplantae</taxon>
        <taxon>Streptophyta</taxon>
        <taxon>Embryophyta</taxon>
        <taxon>Tracheophyta</taxon>
        <taxon>Spermatophyta</taxon>
        <taxon>Magnoliopsida</taxon>
        <taxon>eudicotyledons</taxon>
        <taxon>Gunneridae</taxon>
        <taxon>Pentapetalae</taxon>
        <taxon>rosids</taxon>
        <taxon>malvids</taxon>
        <taxon>Malvales</taxon>
        <taxon>Dipterocarpaceae</taxon>
        <taxon>Rubroshorea</taxon>
    </lineage>
</organism>
<keyword evidence="1" id="KW-0472">Membrane</keyword>
<comment type="caution">
    <text evidence="2">The sequence shown here is derived from an EMBL/GenBank/DDBJ whole genome shotgun (WGS) entry which is preliminary data.</text>
</comment>
<evidence type="ECO:0000313" key="3">
    <source>
        <dbReference type="Proteomes" id="UP001054252"/>
    </source>
</evidence>
<keyword evidence="1" id="KW-0812">Transmembrane</keyword>
<evidence type="ECO:0000256" key="1">
    <source>
        <dbReference type="SAM" id="Phobius"/>
    </source>
</evidence>
<name>A0AAV5MJA9_9ROSI</name>
<keyword evidence="1" id="KW-1133">Transmembrane helix</keyword>
<reference evidence="2 3" key="1">
    <citation type="journal article" date="2021" name="Commun. Biol.">
        <title>The genome of Shorea leprosula (Dipterocarpaceae) highlights the ecological relevance of drought in aseasonal tropical rainforests.</title>
        <authorList>
            <person name="Ng K.K.S."/>
            <person name="Kobayashi M.J."/>
            <person name="Fawcett J.A."/>
            <person name="Hatakeyama M."/>
            <person name="Paape T."/>
            <person name="Ng C.H."/>
            <person name="Ang C.C."/>
            <person name="Tnah L.H."/>
            <person name="Lee C.T."/>
            <person name="Nishiyama T."/>
            <person name="Sese J."/>
            <person name="O'Brien M.J."/>
            <person name="Copetti D."/>
            <person name="Mohd Noor M.I."/>
            <person name="Ong R.C."/>
            <person name="Putra M."/>
            <person name="Sireger I.Z."/>
            <person name="Indrioko S."/>
            <person name="Kosugi Y."/>
            <person name="Izuno A."/>
            <person name="Isagi Y."/>
            <person name="Lee S.L."/>
            <person name="Shimizu K.K."/>
        </authorList>
    </citation>
    <scope>NUCLEOTIDE SEQUENCE [LARGE SCALE GENOMIC DNA]</scope>
    <source>
        <strain evidence="2">214</strain>
    </source>
</reference>
<feature type="transmembrane region" description="Helical" evidence="1">
    <location>
        <begin position="135"/>
        <end position="158"/>
    </location>
</feature>
<sequence>MGHRHLSLPLLWQRRGRQGEYSSFTLHLGFTAGEGEIRSNCRYSHHSLAPAAAHHSLATFAAHHSLSLPLPLLTAQYCSVLLTAQGLAGVATAHCSGSSRSYCCSLCAQALAALLLLTAQALAALLLLTAQALAALLLLTAQALAAFKIFSILIIWIISCLESPPTSFLSLLARKLVFTIFNF</sequence>
<accession>A0AAV5MJA9</accession>
<evidence type="ECO:0000313" key="2">
    <source>
        <dbReference type="EMBL" id="GKV49996.1"/>
    </source>
</evidence>
<feature type="transmembrane region" description="Helical" evidence="1">
    <location>
        <begin position="108"/>
        <end position="128"/>
    </location>
</feature>
<keyword evidence="3" id="KW-1185">Reference proteome</keyword>
<proteinExistence type="predicted"/>
<dbReference type="Proteomes" id="UP001054252">
    <property type="component" value="Unassembled WGS sequence"/>
</dbReference>